<dbReference type="InterPro" id="IPR036388">
    <property type="entry name" value="WH-like_DNA-bd_sf"/>
</dbReference>
<reference evidence="8 9" key="1">
    <citation type="submission" date="2018-05" db="EMBL/GenBank/DDBJ databases">
        <title>Genomic Encyclopedia of Type Strains, Phase IV (KMG-IV): sequencing the most valuable type-strain genomes for metagenomic binning, comparative biology and taxonomic classification.</title>
        <authorList>
            <person name="Goeker M."/>
        </authorList>
    </citation>
    <scope>NUCLEOTIDE SEQUENCE [LARGE SCALE GENOMIC DNA]</scope>
    <source>
        <strain evidence="8 9">DSM 100333</strain>
    </source>
</reference>
<keyword evidence="7" id="KW-0479">Metal-binding</keyword>
<keyword evidence="2" id="KW-0678">Repressor</keyword>
<sequence length="143" mass="16079">MNESACVELLQKHAIKPTSNRIVVLKALAHEERPVSVSELENTILTIDKSGIFRTLMLFKERHLVHSLEDGNGGVRYELCLSHDEDEDDDVHVHFFCERCGQVYCLHDIPIPAVELPDGFSVATINYMVKGVCPSCAREEDSL</sequence>
<dbReference type="Gene3D" id="1.10.10.10">
    <property type="entry name" value="Winged helix-like DNA-binding domain superfamily/Winged helix DNA-binding domain"/>
    <property type="match status" value="1"/>
</dbReference>
<comment type="cofactor">
    <cofactor evidence="7">
        <name>Zn(2+)</name>
        <dbReference type="ChEBI" id="CHEBI:29105"/>
    </cofactor>
    <text evidence="7">Binds 1 zinc ion per subunit.</text>
</comment>
<gene>
    <name evidence="8" type="ORF">C7379_11442</name>
</gene>
<dbReference type="GO" id="GO:0008270">
    <property type="term" value="F:zinc ion binding"/>
    <property type="evidence" value="ECO:0007669"/>
    <property type="project" value="TreeGrafter"/>
</dbReference>
<dbReference type="PANTHER" id="PTHR33202">
    <property type="entry name" value="ZINC UPTAKE REGULATION PROTEIN"/>
    <property type="match status" value="1"/>
</dbReference>
<evidence type="ECO:0000256" key="4">
    <source>
        <dbReference type="ARBA" id="ARBA00023015"/>
    </source>
</evidence>
<organism evidence="8 9">
    <name type="scientific">Hallella colorans</name>
    <dbReference type="NCBI Taxonomy" id="1703337"/>
    <lineage>
        <taxon>Bacteria</taxon>
        <taxon>Pseudomonadati</taxon>
        <taxon>Bacteroidota</taxon>
        <taxon>Bacteroidia</taxon>
        <taxon>Bacteroidales</taxon>
        <taxon>Prevotellaceae</taxon>
        <taxon>Hallella</taxon>
    </lineage>
</organism>
<feature type="binding site" evidence="7">
    <location>
        <position position="133"/>
    </location>
    <ligand>
        <name>Zn(2+)</name>
        <dbReference type="ChEBI" id="CHEBI:29105"/>
    </ligand>
</feature>
<feature type="binding site" evidence="7">
    <location>
        <position position="97"/>
    </location>
    <ligand>
        <name>Zn(2+)</name>
        <dbReference type="ChEBI" id="CHEBI:29105"/>
    </ligand>
</feature>
<dbReference type="InterPro" id="IPR002481">
    <property type="entry name" value="FUR"/>
</dbReference>
<evidence type="ECO:0000256" key="1">
    <source>
        <dbReference type="ARBA" id="ARBA00007957"/>
    </source>
</evidence>
<evidence type="ECO:0000256" key="2">
    <source>
        <dbReference type="ARBA" id="ARBA00022491"/>
    </source>
</evidence>
<evidence type="ECO:0000256" key="5">
    <source>
        <dbReference type="ARBA" id="ARBA00023125"/>
    </source>
</evidence>
<dbReference type="EMBL" id="QENY01000014">
    <property type="protein sequence ID" value="PVX52695.1"/>
    <property type="molecule type" value="Genomic_DNA"/>
</dbReference>
<evidence type="ECO:0000256" key="7">
    <source>
        <dbReference type="PIRSR" id="PIRSR602481-1"/>
    </source>
</evidence>
<dbReference type="PANTHER" id="PTHR33202:SF22">
    <property type="entry name" value="HYDROGEN PEROXIDE SENSITIVE REPRESSOR"/>
    <property type="match status" value="1"/>
</dbReference>
<dbReference type="AlphaFoldDB" id="A0A2U0U501"/>
<dbReference type="GO" id="GO:0045892">
    <property type="term" value="P:negative regulation of DNA-templated transcription"/>
    <property type="evidence" value="ECO:0007669"/>
    <property type="project" value="TreeGrafter"/>
</dbReference>
<accession>A0A2U0U501</accession>
<keyword evidence="4" id="KW-0805">Transcription regulation</keyword>
<dbReference type="GO" id="GO:0003700">
    <property type="term" value="F:DNA-binding transcription factor activity"/>
    <property type="evidence" value="ECO:0007669"/>
    <property type="project" value="InterPro"/>
</dbReference>
<feature type="binding site" evidence="7">
    <location>
        <position position="100"/>
    </location>
    <ligand>
        <name>Zn(2+)</name>
        <dbReference type="ChEBI" id="CHEBI:29105"/>
    </ligand>
</feature>
<dbReference type="OrthoDB" id="594893at2"/>
<keyword evidence="3 7" id="KW-0862">Zinc</keyword>
<name>A0A2U0U501_9BACT</name>
<dbReference type="GO" id="GO:0000976">
    <property type="term" value="F:transcription cis-regulatory region binding"/>
    <property type="evidence" value="ECO:0007669"/>
    <property type="project" value="TreeGrafter"/>
</dbReference>
<dbReference type="SUPFAM" id="SSF46785">
    <property type="entry name" value="Winged helix' DNA-binding domain"/>
    <property type="match status" value="1"/>
</dbReference>
<comment type="similarity">
    <text evidence="1">Belongs to the Fur family.</text>
</comment>
<comment type="caution">
    <text evidence="8">The sequence shown here is derived from an EMBL/GenBank/DDBJ whole genome shotgun (WGS) entry which is preliminary data.</text>
</comment>
<evidence type="ECO:0000313" key="8">
    <source>
        <dbReference type="EMBL" id="PVX52695.1"/>
    </source>
</evidence>
<proteinExistence type="inferred from homology"/>
<dbReference type="Gene3D" id="3.30.1490.190">
    <property type="match status" value="1"/>
</dbReference>
<evidence type="ECO:0000256" key="3">
    <source>
        <dbReference type="ARBA" id="ARBA00022833"/>
    </source>
</evidence>
<dbReference type="Proteomes" id="UP000245870">
    <property type="component" value="Unassembled WGS sequence"/>
</dbReference>
<evidence type="ECO:0000256" key="6">
    <source>
        <dbReference type="ARBA" id="ARBA00023163"/>
    </source>
</evidence>
<dbReference type="RefSeq" id="WP_116616824.1">
    <property type="nucleotide sequence ID" value="NZ_CALDWB010000033.1"/>
</dbReference>
<keyword evidence="9" id="KW-1185">Reference proteome</keyword>
<evidence type="ECO:0000313" key="9">
    <source>
        <dbReference type="Proteomes" id="UP000245870"/>
    </source>
</evidence>
<dbReference type="Pfam" id="PF01475">
    <property type="entry name" value="FUR"/>
    <property type="match status" value="1"/>
</dbReference>
<keyword evidence="6" id="KW-0804">Transcription</keyword>
<dbReference type="InterPro" id="IPR043135">
    <property type="entry name" value="Fur_C"/>
</dbReference>
<dbReference type="InterPro" id="IPR036390">
    <property type="entry name" value="WH_DNA-bd_sf"/>
</dbReference>
<protein>
    <submittedName>
        <fullName evidence="8">Fur family ferric uptake transcriptional regulator</fullName>
    </submittedName>
</protein>
<feature type="binding site" evidence="7">
    <location>
        <position position="136"/>
    </location>
    <ligand>
        <name>Zn(2+)</name>
        <dbReference type="ChEBI" id="CHEBI:29105"/>
    </ligand>
</feature>
<dbReference type="GO" id="GO:1900376">
    <property type="term" value="P:regulation of secondary metabolite biosynthetic process"/>
    <property type="evidence" value="ECO:0007669"/>
    <property type="project" value="TreeGrafter"/>
</dbReference>
<keyword evidence="5" id="KW-0238">DNA-binding</keyword>